<gene>
    <name evidence="2" type="ORF">HMPREF9372_3256</name>
</gene>
<dbReference type="EMBL" id="AFPZ01000102">
    <property type="protein sequence ID" value="EGQ21529.1"/>
    <property type="molecule type" value="Genomic_DNA"/>
</dbReference>
<protein>
    <recommendedName>
        <fullName evidence="4">Lipoprotein</fullName>
    </recommendedName>
</protein>
<sequence>MKMKRKWHGIAVLTLSSMLAAGCSLSGKAAPKTVTLSDNVKLESALDENHLLITHEATFPIEITADYTGFKGNQLYFNQHNAMYKYDVESKKEEKVMGTPFTSISDDEQRAISHVNEKFYVHDFQNGTKKFIGNATEEWSTYFGDVKGSSVIQVKHTGENFTVEKTVLETGQKFSWDIYEIFNSDDMAINSFQSSEEGIYIAGNSLKEGYGLYHLLDNGDVKKLSSLEGGNSMARFQFLDEQTIIFNDEYKGKSGIYTLNLSTGDVTQLVAGGEDKEGIWVPFYKLSPDKSKILFDTPVQVGKEYKTNVYVAEFVEGKLTKPALLMQNAELFAVISETGYWSDDSSKAYISTTVPGNDKIDAIEVFKIELDR</sequence>
<dbReference type="InterPro" id="IPR011042">
    <property type="entry name" value="6-blade_b-propeller_TolB-like"/>
</dbReference>
<dbReference type="AlphaFoldDB" id="F9DWS5"/>
<dbReference type="PROSITE" id="PS51257">
    <property type="entry name" value="PROKAR_LIPOPROTEIN"/>
    <property type="match status" value="1"/>
</dbReference>
<evidence type="ECO:0000313" key="2">
    <source>
        <dbReference type="EMBL" id="EGQ21529.1"/>
    </source>
</evidence>
<name>F9DWS5_9BACL</name>
<dbReference type="Gene3D" id="2.120.10.30">
    <property type="entry name" value="TolB, C-terminal domain"/>
    <property type="match status" value="1"/>
</dbReference>
<evidence type="ECO:0000256" key="1">
    <source>
        <dbReference type="SAM" id="SignalP"/>
    </source>
</evidence>
<dbReference type="STRING" id="759851.SAMN04244570_3025"/>
<dbReference type="HOGENOM" id="CLU_743753_0_0_9"/>
<proteinExistence type="predicted"/>
<organism evidence="2 3">
    <name type="scientific">Sporosarcina newyorkensis 2681</name>
    <dbReference type="NCBI Taxonomy" id="1027292"/>
    <lineage>
        <taxon>Bacteria</taxon>
        <taxon>Bacillati</taxon>
        <taxon>Bacillota</taxon>
        <taxon>Bacilli</taxon>
        <taxon>Bacillales</taxon>
        <taxon>Caryophanaceae</taxon>
        <taxon>Sporosarcina</taxon>
    </lineage>
</organism>
<feature type="signal peptide" evidence="1">
    <location>
        <begin position="1"/>
        <end position="29"/>
    </location>
</feature>
<feature type="chain" id="PRO_5003382142" description="Lipoprotein" evidence="1">
    <location>
        <begin position="30"/>
        <end position="372"/>
    </location>
</feature>
<dbReference type="Proteomes" id="UP000005316">
    <property type="component" value="Unassembled WGS sequence"/>
</dbReference>
<evidence type="ECO:0008006" key="4">
    <source>
        <dbReference type="Google" id="ProtNLM"/>
    </source>
</evidence>
<comment type="caution">
    <text evidence="2">The sequence shown here is derived from an EMBL/GenBank/DDBJ whole genome shotgun (WGS) entry which is preliminary data.</text>
</comment>
<accession>F9DWS5</accession>
<dbReference type="SUPFAM" id="SSF82171">
    <property type="entry name" value="DPP6 N-terminal domain-like"/>
    <property type="match status" value="1"/>
</dbReference>
<keyword evidence="1" id="KW-0732">Signal</keyword>
<reference evidence="2 3" key="1">
    <citation type="submission" date="2011-04" db="EMBL/GenBank/DDBJ databases">
        <authorList>
            <person name="Muzny D."/>
            <person name="Qin X."/>
            <person name="Deng J."/>
            <person name="Jiang H."/>
            <person name="Liu Y."/>
            <person name="Qu J."/>
            <person name="Song X.-Z."/>
            <person name="Zhang L."/>
            <person name="Thornton R."/>
            <person name="Coyle M."/>
            <person name="Francisco L."/>
            <person name="Jackson L."/>
            <person name="Javaid M."/>
            <person name="Korchina V."/>
            <person name="Kovar C."/>
            <person name="Mata R."/>
            <person name="Mathew T."/>
            <person name="Ngo R."/>
            <person name="Nguyen L."/>
            <person name="Nguyen N."/>
            <person name="Okwuonu G."/>
            <person name="Ongeri F."/>
            <person name="Pham C."/>
            <person name="Simmons D."/>
            <person name="Wilczek-Boney K."/>
            <person name="Hale W."/>
            <person name="Jakkamsetti A."/>
            <person name="Pham P."/>
            <person name="Ruth R."/>
            <person name="San Lucas F."/>
            <person name="Warren J."/>
            <person name="Zhang J."/>
            <person name="Zhao Z."/>
            <person name="Zhou C."/>
            <person name="Zhu D."/>
            <person name="Lee S."/>
            <person name="Bess C."/>
            <person name="Blankenburg K."/>
            <person name="Forbes L."/>
            <person name="Fu Q."/>
            <person name="Gubbala S."/>
            <person name="Hirani K."/>
            <person name="Jayaseelan J.C."/>
            <person name="Lara F."/>
            <person name="Munidasa M."/>
            <person name="Palculict T."/>
            <person name="Patil S."/>
            <person name="Pu L.-L."/>
            <person name="Saada N."/>
            <person name="Tang L."/>
            <person name="Weissenberger G."/>
            <person name="Zhu Y."/>
            <person name="Hemphill L."/>
            <person name="Shang Y."/>
            <person name="Youmans B."/>
            <person name="Ayvaz T."/>
            <person name="Ross M."/>
            <person name="Santibanez J."/>
            <person name="Aqrawi P."/>
            <person name="Gross S."/>
            <person name="Joshi V."/>
            <person name="Fowler G."/>
            <person name="Nazareth L."/>
            <person name="Reid J."/>
            <person name="Worley K."/>
            <person name="Petrosino J."/>
            <person name="Highlander S."/>
            <person name="Gibbs R."/>
        </authorList>
    </citation>
    <scope>NUCLEOTIDE SEQUENCE [LARGE SCALE GENOMIC DNA]</scope>
    <source>
        <strain evidence="2 3">2681</strain>
    </source>
</reference>
<evidence type="ECO:0000313" key="3">
    <source>
        <dbReference type="Proteomes" id="UP000005316"/>
    </source>
</evidence>